<name>A0A444IRV9_9BACT</name>
<dbReference type="EMBL" id="MTKO01000117">
    <property type="protein sequence ID" value="RWX43560.1"/>
    <property type="molecule type" value="Genomic_DNA"/>
</dbReference>
<evidence type="ECO:0000313" key="2">
    <source>
        <dbReference type="Proteomes" id="UP000287853"/>
    </source>
</evidence>
<reference evidence="1 2" key="1">
    <citation type="submission" date="2017-01" db="EMBL/GenBank/DDBJ databases">
        <title>The cable genome- insights into the physiology and evolution of filamentous bacteria capable of sulfide oxidation via long distance electron transfer.</title>
        <authorList>
            <person name="Schreiber L."/>
            <person name="Bjerg J.T."/>
            <person name="Boggild A."/>
            <person name="Van De Vossenberg J."/>
            <person name="Meysman F."/>
            <person name="Nielsen L.P."/>
            <person name="Schramm A."/>
            <person name="Kjeldsen K.U."/>
        </authorList>
    </citation>
    <scope>NUCLEOTIDE SEQUENCE [LARGE SCALE GENOMIC DNA]</scope>
    <source>
        <strain evidence="1">MCF</strain>
    </source>
</reference>
<keyword evidence="2" id="KW-1185">Reference proteome</keyword>
<gene>
    <name evidence="1" type="ORF">H206_03482</name>
</gene>
<protein>
    <submittedName>
        <fullName evidence="1">Uncharacterized protein</fullName>
    </submittedName>
</protein>
<sequence>MLGDIFLHSKLLNLPESKIALMGATSEFEEAT</sequence>
<dbReference type="AlphaFoldDB" id="A0A444IRV9"/>
<evidence type="ECO:0000313" key="1">
    <source>
        <dbReference type="EMBL" id="RWX43560.1"/>
    </source>
</evidence>
<accession>A0A444IRV9</accession>
<organism evidence="1 2">
    <name type="scientific">Candidatus Electrothrix aarhusensis</name>
    <dbReference type="NCBI Taxonomy" id="1859131"/>
    <lineage>
        <taxon>Bacteria</taxon>
        <taxon>Pseudomonadati</taxon>
        <taxon>Thermodesulfobacteriota</taxon>
        <taxon>Desulfobulbia</taxon>
        <taxon>Desulfobulbales</taxon>
        <taxon>Desulfobulbaceae</taxon>
        <taxon>Candidatus Electrothrix</taxon>
    </lineage>
</organism>
<proteinExistence type="predicted"/>
<comment type="caution">
    <text evidence="1">The sequence shown here is derived from an EMBL/GenBank/DDBJ whole genome shotgun (WGS) entry which is preliminary data.</text>
</comment>
<dbReference type="Proteomes" id="UP000287853">
    <property type="component" value="Unassembled WGS sequence"/>
</dbReference>